<dbReference type="InterPro" id="IPR050688">
    <property type="entry name" value="Zinc_finger/UBP_domain"/>
</dbReference>
<comment type="caution">
    <text evidence="8">The sequence shown here is derived from an EMBL/GenBank/DDBJ whole genome shotgun (WGS) entry which is preliminary data.</text>
</comment>
<dbReference type="CDD" id="cd00085">
    <property type="entry name" value="HNHc"/>
    <property type="match status" value="1"/>
</dbReference>
<protein>
    <recommendedName>
        <fullName evidence="7">C2H2-type domain-containing protein</fullName>
    </recommendedName>
</protein>
<feature type="compositionally biased region" description="Low complexity" evidence="6">
    <location>
        <begin position="134"/>
        <end position="151"/>
    </location>
</feature>
<evidence type="ECO:0000256" key="2">
    <source>
        <dbReference type="ARBA" id="ARBA00022737"/>
    </source>
</evidence>
<keyword evidence="2" id="KW-0677">Repeat</keyword>
<evidence type="ECO:0000256" key="1">
    <source>
        <dbReference type="ARBA" id="ARBA00022723"/>
    </source>
</evidence>
<sequence>MRISSNNTTIHQPDLFVCNHKGCNVALGSKKSLYRHLRAHLKKNEKQCPHCKSHFTEAANLKAHINRKHLGLRYACPDCHEDLSDKPSLLRHRRRKHDYVPRGYRTTKDIIKEVQETRPGQLLIERVSMLPATGTRSATAATTPVLSHSHSPSPPPSPPPTPSPSPMTPPTYNDASDFWNLYGNMDVAILPQPMEVYPAHNAGFPFEELFLTTMTTPSFFSLPDPFQSPIPITETSGAFNNLASANAFTNYSAVADPDLIDIYADLFDCRQF</sequence>
<proteinExistence type="predicted"/>
<evidence type="ECO:0000313" key="9">
    <source>
        <dbReference type="Proteomes" id="UP001175228"/>
    </source>
</evidence>
<dbReference type="PROSITE" id="PS00028">
    <property type="entry name" value="ZINC_FINGER_C2H2_1"/>
    <property type="match status" value="3"/>
</dbReference>
<dbReference type="PROSITE" id="PS50157">
    <property type="entry name" value="ZINC_FINGER_C2H2_2"/>
    <property type="match status" value="3"/>
</dbReference>
<name>A0AA39QAK4_9AGAR</name>
<feature type="domain" description="C2H2-type" evidence="7">
    <location>
        <begin position="16"/>
        <end position="45"/>
    </location>
</feature>
<evidence type="ECO:0000256" key="6">
    <source>
        <dbReference type="SAM" id="MobiDB-lite"/>
    </source>
</evidence>
<dbReference type="GO" id="GO:0005634">
    <property type="term" value="C:nucleus"/>
    <property type="evidence" value="ECO:0007669"/>
    <property type="project" value="TreeGrafter"/>
</dbReference>
<dbReference type="Gene3D" id="3.30.160.60">
    <property type="entry name" value="Classic Zinc Finger"/>
    <property type="match status" value="1"/>
</dbReference>
<dbReference type="Pfam" id="PF00096">
    <property type="entry name" value="zf-C2H2"/>
    <property type="match status" value="2"/>
</dbReference>
<accession>A0AA39QAK4</accession>
<evidence type="ECO:0000259" key="7">
    <source>
        <dbReference type="PROSITE" id="PS50157"/>
    </source>
</evidence>
<dbReference type="GO" id="GO:0010468">
    <property type="term" value="P:regulation of gene expression"/>
    <property type="evidence" value="ECO:0007669"/>
    <property type="project" value="TreeGrafter"/>
</dbReference>
<dbReference type="Proteomes" id="UP001175228">
    <property type="component" value="Unassembled WGS sequence"/>
</dbReference>
<keyword evidence="4" id="KW-0862">Zinc</keyword>
<dbReference type="SUPFAM" id="SSF57667">
    <property type="entry name" value="beta-beta-alpha zinc fingers"/>
    <property type="match status" value="1"/>
</dbReference>
<feature type="domain" description="C2H2-type" evidence="7">
    <location>
        <begin position="74"/>
        <end position="97"/>
    </location>
</feature>
<feature type="region of interest" description="Disordered" evidence="6">
    <location>
        <begin position="134"/>
        <end position="170"/>
    </location>
</feature>
<feature type="domain" description="C2H2-type" evidence="7">
    <location>
        <begin position="46"/>
        <end position="74"/>
    </location>
</feature>
<evidence type="ECO:0000313" key="8">
    <source>
        <dbReference type="EMBL" id="KAK0498991.1"/>
    </source>
</evidence>
<organism evidence="8 9">
    <name type="scientific">Armillaria luteobubalina</name>
    <dbReference type="NCBI Taxonomy" id="153913"/>
    <lineage>
        <taxon>Eukaryota</taxon>
        <taxon>Fungi</taxon>
        <taxon>Dikarya</taxon>
        <taxon>Basidiomycota</taxon>
        <taxon>Agaricomycotina</taxon>
        <taxon>Agaricomycetes</taxon>
        <taxon>Agaricomycetidae</taxon>
        <taxon>Agaricales</taxon>
        <taxon>Marasmiineae</taxon>
        <taxon>Physalacriaceae</taxon>
        <taxon>Armillaria</taxon>
    </lineage>
</organism>
<dbReference type="SMART" id="SM00355">
    <property type="entry name" value="ZnF_C2H2"/>
    <property type="match status" value="3"/>
</dbReference>
<reference evidence="8" key="1">
    <citation type="submission" date="2023-06" db="EMBL/GenBank/DDBJ databases">
        <authorList>
            <consortium name="Lawrence Berkeley National Laboratory"/>
            <person name="Ahrendt S."/>
            <person name="Sahu N."/>
            <person name="Indic B."/>
            <person name="Wong-Bajracharya J."/>
            <person name="Merenyi Z."/>
            <person name="Ke H.-M."/>
            <person name="Monk M."/>
            <person name="Kocsube S."/>
            <person name="Drula E."/>
            <person name="Lipzen A."/>
            <person name="Balint B."/>
            <person name="Henrissat B."/>
            <person name="Andreopoulos B."/>
            <person name="Martin F.M."/>
            <person name="Harder C.B."/>
            <person name="Rigling D."/>
            <person name="Ford K.L."/>
            <person name="Foster G.D."/>
            <person name="Pangilinan J."/>
            <person name="Papanicolaou A."/>
            <person name="Barry K."/>
            <person name="LaButti K."/>
            <person name="Viragh M."/>
            <person name="Koriabine M."/>
            <person name="Yan M."/>
            <person name="Riley R."/>
            <person name="Champramary S."/>
            <person name="Plett K.L."/>
            <person name="Tsai I.J."/>
            <person name="Slot J."/>
            <person name="Sipos G."/>
            <person name="Plett J."/>
            <person name="Nagy L.G."/>
            <person name="Grigoriev I.V."/>
        </authorList>
    </citation>
    <scope>NUCLEOTIDE SEQUENCE</scope>
    <source>
        <strain evidence="8">HWK02</strain>
    </source>
</reference>
<evidence type="ECO:0000256" key="4">
    <source>
        <dbReference type="ARBA" id="ARBA00022833"/>
    </source>
</evidence>
<keyword evidence="1" id="KW-0479">Metal-binding</keyword>
<dbReference type="GO" id="GO:0008270">
    <property type="term" value="F:zinc ion binding"/>
    <property type="evidence" value="ECO:0007669"/>
    <property type="project" value="UniProtKB-KW"/>
</dbReference>
<keyword evidence="3 5" id="KW-0863">Zinc-finger</keyword>
<dbReference type="EMBL" id="JAUEPU010000010">
    <property type="protein sequence ID" value="KAK0498991.1"/>
    <property type="molecule type" value="Genomic_DNA"/>
</dbReference>
<feature type="compositionally biased region" description="Pro residues" evidence="6">
    <location>
        <begin position="152"/>
        <end position="169"/>
    </location>
</feature>
<dbReference type="PANTHER" id="PTHR24403:SF67">
    <property type="entry name" value="FI01116P-RELATED"/>
    <property type="match status" value="1"/>
</dbReference>
<dbReference type="InterPro" id="IPR013087">
    <property type="entry name" value="Znf_C2H2_type"/>
</dbReference>
<dbReference type="PANTHER" id="PTHR24403">
    <property type="entry name" value="ZINC FINGER PROTEIN"/>
    <property type="match status" value="1"/>
</dbReference>
<evidence type="ECO:0000256" key="5">
    <source>
        <dbReference type="PROSITE-ProRule" id="PRU00042"/>
    </source>
</evidence>
<keyword evidence="9" id="KW-1185">Reference proteome</keyword>
<dbReference type="AlphaFoldDB" id="A0AA39QAK4"/>
<evidence type="ECO:0000256" key="3">
    <source>
        <dbReference type="ARBA" id="ARBA00022771"/>
    </source>
</evidence>
<dbReference type="InterPro" id="IPR003615">
    <property type="entry name" value="HNH_nuc"/>
</dbReference>
<gene>
    <name evidence="8" type="ORF">EDD18DRAFT_57899</name>
</gene>
<dbReference type="InterPro" id="IPR036236">
    <property type="entry name" value="Znf_C2H2_sf"/>
</dbReference>